<dbReference type="InterPro" id="IPR050765">
    <property type="entry name" value="Riboflavin_Biosynth_HTPR"/>
</dbReference>
<accession>A0A1A9GGD8</accession>
<dbReference type="EMBL" id="CP015079">
    <property type="protein sequence ID" value="ANH37338.1"/>
    <property type="molecule type" value="Genomic_DNA"/>
</dbReference>
<dbReference type="Proteomes" id="UP000077868">
    <property type="component" value="Chromosome"/>
</dbReference>
<reference evidence="2 3" key="1">
    <citation type="submission" date="2016-03" db="EMBL/GenBank/DDBJ databases">
        <title>Complete genome sequence of a soil Actinobacterium, Nocardioides dokdonensis FR1436.</title>
        <authorList>
            <person name="Kwon S.-K."/>
            <person name="Kim K."/>
            <person name="Kim J.F."/>
        </authorList>
    </citation>
    <scope>NUCLEOTIDE SEQUENCE [LARGE SCALE GENOMIC DNA]</scope>
    <source>
        <strain evidence="2 3">FR1436</strain>
    </source>
</reference>
<organism evidence="2 3">
    <name type="scientific">Nocardioides dokdonensis FR1436</name>
    <dbReference type="NCBI Taxonomy" id="1300347"/>
    <lineage>
        <taxon>Bacteria</taxon>
        <taxon>Bacillati</taxon>
        <taxon>Actinomycetota</taxon>
        <taxon>Actinomycetes</taxon>
        <taxon>Propionibacteriales</taxon>
        <taxon>Nocardioidaceae</taxon>
        <taxon>Nocardioides</taxon>
    </lineage>
</organism>
<dbReference type="OrthoDB" id="3471498at2"/>
<dbReference type="PANTHER" id="PTHR38011:SF2">
    <property type="entry name" value="BIFUNCTIONAL DEAMINASE-REDUCTASE DOMAIN PROTEIN"/>
    <property type="match status" value="1"/>
</dbReference>
<evidence type="ECO:0000313" key="3">
    <source>
        <dbReference type="Proteomes" id="UP000077868"/>
    </source>
</evidence>
<dbReference type="GO" id="GO:0008703">
    <property type="term" value="F:5-amino-6-(5-phosphoribosylamino)uracil reductase activity"/>
    <property type="evidence" value="ECO:0007669"/>
    <property type="project" value="InterPro"/>
</dbReference>
<evidence type="ECO:0000313" key="2">
    <source>
        <dbReference type="EMBL" id="ANH37338.1"/>
    </source>
</evidence>
<sequence length="182" mass="20080">MGRIVSTFFTTLDSVVESPHEWDGPYFDDAMGEAMTRYQSSVTAYLMGSTLYREWAAYWPGNEDDDFGPFINALPKHVLSNSLTEAGWPGSALVSGSEDEVESQVREIRARTEGDIGMTGCATTVSWLLRRGLVDELQLFVDPVVVGRGQRLFAADGQQVPLTLLEQTVFPTGVLHLRYAPA</sequence>
<dbReference type="KEGG" id="ndk:I601_0895"/>
<proteinExistence type="predicted"/>
<dbReference type="PATRIC" id="fig|1300347.3.peg.893"/>
<keyword evidence="3" id="KW-1185">Reference proteome</keyword>
<dbReference type="PANTHER" id="PTHR38011">
    <property type="entry name" value="DIHYDROFOLATE REDUCTASE FAMILY PROTEIN (AFU_ORTHOLOGUE AFUA_8G06820)"/>
    <property type="match status" value="1"/>
</dbReference>
<dbReference type="InterPro" id="IPR002734">
    <property type="entry name" value="RibDG_C"/>
</dbReference>
<dbReference type="AlphaFoldDB" id="A0A1A9GGD8"/>
<protein>
    <recommendedName>
        <fullName evidence="1">Bacterial bifunctional deaminase-reductase C-terminal domain-containing protein</fullName>
    </recommendedName>
</protein>
<dbReference type="GO" id="GO:0009231">
    <property type="term" value="P:riboflavin biosynthetic process"/>
    <property type="evidence" value="ECO:0007669"/>
    <property type="project" value="InterPro"/>
</dbReference>
<dbReference type="STRING" id="1300347.I601_0895"/>
<name>A0A1A9GGD8_9ACTN</name>
<feature type="domain" description="Bacterial bifunctional deaminase-reductase C-terminal" evidence="1">
    <location>
        <begin position="4"/>
        <end position="174"/>
    </location>
</feature>
<dbReference type="RefSeq" id="WP_068106879.1">
    <property type="nucleotide sequence ID" value="NZ_CP015079.1"/>
</dbReference>
<evidence type="ECO:0000259" key="1">
    <source>
        <dbReference type="Pfam" id="PF01872"/>
    </source>
</evidence>
<dbReference type="Gene3D" id="3.40.430.10">
    <property type="entry name" value="Dihydrofolate Reductase, subunit A"/>
    <property type="match status" value="1"/>
</dbReference>
<dbReference type="InterPro" id="IPR024072">
    <property type="entry name" value="DHFR-like_dom_sf"/>
</dbReference>
<gene>
    <name evidence="2" type="ORF">I601_0895</name>
</gene>
<dbReference type="SUPFAM" id="SSF53597">
    <property type="entry name" value="Dihydrofolate reductase-like"/>
    <property type="match status" value="1"/>
</dbReference>
<dbReference type="Pfam" id="PF01872">
    <property type="entry name" value="RibD_C"/>
    <property type="match status" value="1"/>
</dbReference>